<feature type="active site" description="Proton donor/acceptor" evidence="16">
    <location>
        <position position="443"/>
    </location>
</feature>
<evidence type="ECO:0000256" key="3">
    <source>
        <dbReference type="ARBA" id="ARBA00004922"/>
    </source>
</evidence>
<feature type="site" description="Interaction with galactose moiety of substrate glycoprotein" evidence="19">
    <location>
        <position position="388"/>
    </location>
</feature>
<gene>
    <name evidence="23" type="ORF">CINCED_3A007905</name>
</gene>
<feature type="glycosylation site" description="N-linked (GlcNAc...) asparagine" evidence="20">
    <location>
        <position position="462"/>
    </location>
</feature>
<evidence type="ECO:0000256" key="4">
    <source>
        <dbReference type="ARBA" id="ARBA00007706"/>
    </source>
</evidence>
<feature type="binding site" evidence="18">
    <location>
        <position position="357"/>
    </location>
    <ligand>
        <name>Mn(2+)</name>
        <dbReference type="ChEBI" id="CHEBI:29035"/>
    </ligand>
</feature>
<feature type="binding site" evidence="17">
    <location>
        <position position="326"/>
    </location>
    <ligand>
        <name>UDP-alpha-D-glucuronate</name>
        <dbReference type="ChEBI" id="CHEBI:58052"/>
    </ligand>
</feature>
<dbReference type="InterPro" id="IPR005027">
    <property type="entry name" value="Glyco_trans_43"/>
</dbReference>
<evidence type="ECO:0000256" key="10">
    <source>
        <dbReference type="ARBA" id="ARBA00022989"/>
    </source>
</evidence>
<evidence type="ECO:0000256" key="2">
    <source>
        <dbReference type="ARBA" id="ARBA00004323"/>
    </source>
</evidence>
<evidence type="ECO:0000256" key="15">
    <source>
        <dbReference type="ARBA" id="ARBA00047979"/>
    </source>
</evidence>
<evidence type="ECO:0000256" key="1">
    <source>
        <dbReference type="ARBA" id="ARBA00001936"/>
    </source>
</evidence>
<feature type="binding site" evidence="17">
    <location>
        <begin position="470"/>
        <end position="472"/>
    </location>
    <ligand>
        <name>UDP-alpha-D-glucuronate</name>
        <dbReference type="ChEBI" id="CHEBI:58052"/>
    </ligand>
</feature>
<keyword evidence="9 21" id="KW-0735">Signal-anchor</keyword>
<evidence type="ECO:0000256" key="21">
    <source>
        <dbReference type="RuleBase" id="RU363127"/>
    </source>
</evidence>
<evidence type="ECO:0000256" key="18">
    <source>
        <dbReference type="PIRSR" id="PIRSR605027-3"/>
    </source>
</evidence>
<name>A0A5E4N8E6_9HEMI</name>
<evidence type="ECO:0000256" key="6">
    <source>
        <dbReference type="ARBA" id="ARBA00022679"/>
    </source>
</evidence>
<feature type="binding site" evidence="17">
    <location>
        <begin position="252"/>
        <end position="254"/>
    </location>
    <ligand>
        <name>UDP-alpha-D-glucuronate</name>
        <dbReference type="ChEBI" id="CHEBI:58052"/>
    </ligand>
</feature>
<keyword evidence="24" id="KW-1185">Reference proteome</keyword>
<proteinExistence type="inferred from homology"/>
<feature type="binding site" evidence="17">
    <location>
        <begin position="355"/>
        <end position="357"/>
    </location>
    <ligand>
        <name>UDP-alpha-D-glucuronate</name>
        <dbReference type="ChEBI" id="CHEBI:58052"/>
    </ligand>
</feature>
<dbReference type="CDD" id="cd00218">
    <property type="entry name" value="GlcAT-I"/>
    <property type="match status" value="1"/>
</dbReference>
<evidence type="ECO:0000256" key="22">
    <source>
        <dbReference type="SAM" id="Coils"/>
    </source>
</evidence>
<dbReference type="EC" id="2.4.1.135" evidence="5 21"/>
<dbReference type="UniPathway" id="UPA00378"/>
<evidence type="ECO:0000256" key="17">
    <source>
        <dbReference type="PIRSR" id="PIRSR605027-2"/>
    </source>
</evidence>
<evidence type="ECO:0000256" key="16">
    <source>
        <dbReference type="PIRSR" id="PIRSR605027-1"/>
    </source>
</evidence>
<accession>A0A5E4N8E6</accession>
<evidence type="ECO:0000256" key="9">
    <source>
        <dbReference type="ARBA" id="ARBA00022968"/>
    </source>
</evidence>
<evidence type="ECO:0000256" key="14">
    <source>
        <dbReference type="ARBA" id="ARBA00023211"/>
    </source>
</evidence>
<sequence>MSVTKYHKPKFDNRDVHTKTTYLINILVCELVLDKMWNKNDVVIAASACIILSLEMKRSSKRRNGFSLVFWQSRNTLAYTSKRKSTSNKDFCSTFSAGTVRNNYFCPESGSSGNNVTERLNSNNRLKKNKFTLTDILSALLTLPSRKRNQQHTSSICINDKNKNLTVRAIYCLPQGGVDEIKFKELFQELGDRSIVDEDQNASQYEALKQSLEQTKYELKIKSQNYNILKERFESICDKWQPNNPIIYAITPTYKRPVQRAELTRLSNTFRLVNNFHWIIVEDSETKTLLVANLLLKSHLNYTHLAIGTPNEWKRKLKEPKWKKPRGVKQRNKALEWLRTNRANDSNGGIIYFADDDNTYSVDLFNEMRKIKGVGVWPVGLVGGLLVEKPLVNSKGKVSGWNSAWRPERPFPIDMAGFAINLKVLHNHPNAAFSWDVSRGYQESAILSQVTTIEELEPMANNCTKVYVWHTRTEEPILKAEEILKNRGLRSDMNIEV</sequence>
<evidence type="ECO:0000256" key="13">
    <source>
        <dbReference type="ARBA" id="ARBA00023180"/>
    </source>
</evidence>
<comment type="cofactor">
    <cofactor evidence="1 18 21">
        <name>Mn(2+)</name>
        <dbReference type="ChEBI" id="CHEBI:29035"/>
    </cofactor>
</comment>
<evidence type="ECO:0000256" key="12">
    <source>
        <dbReference type="ARBA" id="ARBA00023136"/>
    </source>
</evidence>
<evidence type="ECO:0000256" key="20">
    <source>
        <dbReference type="PIRSR" id="PIRSR605027-6"/>
    </source>
</evidence>
<evidence type="ECO:0000256" key="19">
    <source>
        <dbReference type="PIRSR" id="PIRSR605027-4"/>
    </source>
</evidence>
<organism evidence="23 24">
    <name type="scientific">Cinara cedri</name>
    <dbReference type="NCBI Taxonomy" id="506608"/>
    <lineage>
        <taxon>Eukaryota</taxon>
        <taxon>Metazoa</taxon>
        <taxon>Ecdysozoa</taxon>
        <taxon>Arthropoda</taxon>
        <taxon>Hexapoda</taxon>
        <taxon>Insecta</taxon>
        <taxon>Pterygota</taxon>
        <taxon>Neoptera</taxon>
        <taxon>Paraneoptera</taxon>
        <taxon>Hemiptera</taxon>
        <taxon>Sternorrhyncha</taxon>
        <taxon>Aphidomorpha</taxon>
        <taxon>Aphidoidea</taxon>
        <taxon>Aphididae</taxon>
        <taxon>Lachninae</taxon>
        <taxon>Cinara</taxon>
    </lineage>
</organism>
<keyword evidence="7" id="KW-0812">Transmembrane</keyword>
<evidence type="ECO:0000256" key="11">
    <source>
        <dbReference type="ARBA" id="ARBA00023034"/>
    </source>
</evidence>
<keyword evidence="10" id="KW-1133">Transmembrane helix</keyword>
<dbReference type="GO" id="GO:0000139">
    <property type="term" value="C:Golgi membrane"/>
    <property type="evidence" value="ECO:0007669"/>
    <property type="project" value="UniProtKB-SubCell"/>
</dbReference>
<dbReference type="GO" id="GO:0050650">
    <property type="term" value="P:chondroitin sulfate proteoglycan biosynthetic process"/>
    <property type="evidence" value="ECO:0007669"/>
    <property type="project" value="TreeGrafter"/>
</dbReference>
<dbReference type="GO" id="GO:0015018">
    <property type="term" value="F:galactosylgalactosylxylosylprotein 3-beta-glucuronosyltransferase activity"/>
    <property type="evidence" value="ECO:0007669"/>
    <property type="project" value="UniProtKB-UniRule"/>
</dbReference>
<feature type="binding site" evidence="17">
    <location>
        <position position="331"/>
    </location>
    <ligand>
        <name>UDP-alpha-D-glucuronate</name>
        <dbReference type="ChEBI" id="CHEBI:58052"/>
    </ligand>
</feature>
<keyword evidence="12" id="KW-0472">Membrane</keyword>
<reference evidence="23 24" key="1">
    <citation type="submission" date="2019-08" db="EMBL/GenBank/DDBJ databases">
        <authorList>
            <person name="Alioto T."/>
            <person name="Alioto T."/>
            <person name="Gomez Garrido J."/>
        </authorList>
    </citation>
    <scope>NUCLEOTIDE SEQUENCE [LARGE SCALE GENOMIC DNA]</scope>
</reference>
<dbReference type="GO" id="GO:0046872">
    <property type="term" value="F:metal ion binding"/>
    <property type="evidence" value="ECO:0007669"/>
    <property type="project" value="UniProtKB-KW"/>
</dbReference>
<feature type="coiled-coil region" evidence="22">
    <location>
        <begin position="195"/>
        <end position="225"/>
    </location>
</feature>
<comment type="similarity">
    <text evidence="4 21">Belongs to the glycosyltransferase 43 family.</text>
</comment>
<evidence type="ECO:0000256" key="8">
    <source>
        <dbReference type="ARBA" id="ARBA00022723"/>
    </source>
</evidence>
<keyword evidence="22" id="KW-0175">Coiled coil</keyword>
<dbReference type="PANTHER" id="PTHR10896">
    <property type="entry name" value="GALACTOSYLGALACTOSYLXYLOSYLPROTEIN 3-BETA-GLUCURONOSYLTRANSFERASE BETA-1,3-GLUCURONYLTRANSFERASE"/>
    <property type="match status" value="1"/>
</dbReference>
<keyword evidence="11 21" id="KW-0333">Golgi apparatus</keyword>
<keyword evidence="8 18" id="KW-0479">Metal-binding</keyword>
<protein>
    <recommendedName>
        <fullName evidence="5 21">Galactosylgalactosylxylosylprotein 3-beta-glucuronosyltransferase</fullName>
        <ecNumber evidence="5 21">2.4.1.135</ecNumber>
    </recommendedName>
</protein>
<dbReference type="Pfam" id="PF03360">
    <property type="entry name" value="Glyco_transf_43"/>
    <property type="match status" value="1"/>
</dbReference>
<keyword evidence="14 18" id="KW-0464">Manganese</keyword>
<comment type="subcellular location">
    <subcellularLocation>
        <location evidence="2 21">Golgi apparatus membrane</location>
        <topology evidence="2 21">Single-pass type II membrane protein</topology>
    </subcellularLocation>
</comment>
<comment type="pathway">
    <text evidence="3 21">Protein modification; protein glycosylation.</text>
</comment>
<dbReference type="OrthoDB" id="675023at2759"/>
<dbReference type="Proteomes" id="UP000325440">
    <property type="component" value="Unassembled WGS sequence"/>
</dbReference>
<keyword evidence="13 20" id="KW-0325">Glycoprotein</keyword>
<dbReference type="FunFam" id="3.90.550.10:FF:000044">
    <property type="entry name" value="Galactosylgalactosylxylosylprotein 3-beta-glucuronosyltransferase"/>
    <property type="match status" value="1"/>
</dbReference>
<dbReference type="GO" id="GO:0005975">
    <property type="term" value="P:carbohydrate metabolic process"/>
    <property type="evidence" value="ECO:0007669"/>
    <property type="project" value="TreeGrafter"/>
</dbReference>
<evidence type="ECO:0000256" key="7">
    <source>
        <dbReference type="ARBA" id="ARBA00022692"/>
    </source>
</evidence>
<evidence type="ECO:0000256" key="5">
    <source>
        <dbReference type="ARBA" id="ARBA00012641"/>
    </source>
</evidence>
<evidence type="ECO:0000313" key="24">
    <source>
        <dbReference type="Proteomes" id="UP000325440"/>
    </source>
</evidence>
<dbReference type="EMBL" id="CABPRJ010001901">
    <property type="protein sequence ID" value="VVC40155.1"/>
    <property type="molecule type" value="Genomic_DNA"/>
</dbReference>
<dbReference type="Gene3D" id="3.90.550.10">
    <property type="entry name" value="Spore Coat Polysaccharide Biosynthesis Protein SpsA, Chain A"/>
    <property type="match status" value="1"/>
</dbReference>
<keyword evidence="6 21" id="KW-0808">Transferase</keyword>
<dbReference type="AlphaFoldDB" id="A0A5E4N8E6"/>
<comment type="catalytic activity">
    <reaction evidence="15 21">
        <text>3-O-(beta-D-galactosyl-(1-&gt;3)-beta-D-galactosyl-(1-&gt;4)-beta-D-xylosyl)-L-seryl-[protein] + UDP-alpha-D-glucuronate = 3-O-(beta-D-GlcA-(1-&gt;3)-beta-D-Gal-(1-&gt;3)-beta-D-Gal-(1-&gt;4)-beta-D-Xyl)-L-seryl-[protein] + UDP + H(+)</text>
        <dbReference type="Rhea" id="RHEA:24168"/>
        <dbReference type="Rhea" id="RHEA-COMP:12571"/>
        <dbReference type="Rhea" id="RHEA-COMP:12573"/>
        <dbReference type="ChEBI" id="CHEBI:15378"/>
        <dbReference type="ChEBI" id="CHEBI:58052"/>
        <dbReference type="ChEBI" id="CHEBI:58223"/>
        <dbReference type="ChEBI" id="CHEBI:132090"/>
        <dbReference type="ChEBI" id="CHEBI:132093"/>
        <dbReference type="EC" id="2.4.1.135"/>
    </reaction>
</comment>
<dbReference type="InterPro" id="IPR029044">
    <property type="entry name" value="Nucleotide-diphossugar_trans"/>
</dbReference>
<dbReference type="SUPFAM" id="SSF53448">
    <property type="entry name" value="Nucleotide-diphospho-sugar transferases"/>
    <property type="match status" value="1"/>
</dbReference>
<evidence type="ECO:0000313" key="23">
    <source>
        <dbReference type="EMBL" id="VVC40155.1"/>
    </source>
</evidence>
<dbReference type="PANTHER" id="PTHR10896:SF65">
    <property type="entry name" value="GALACTOSYLGALACTOSYLXYLOSYLPROTEIN 3-BETA-GLUCURONOSYLTRANSFERASE 3"/>
    <property type="match status" value="1"/>
</dbReference>
<feature type="binding site" evidence="17">
    <location>
        <position position="283"/>
    </location>
    <ligand>
        <name>UDP-alpha-D-glucuronate</name>
        <dbReference type="ChEBI" id="CHEBI:58052"/>
    </ligand>
</feature>